<feature type="region of interest" description="Disordered" evidence="1">
    <location>
        <begin position="448"/>
        <end position="469"/>
    </location>
</feature>
<reference evidence="3" key="1">
    <citation type="submission" date="2025-08" db="UniProtKB">
        <authorList>
            <consortium name="RefSeq"/>
        </authorList>
    </citation>
    <scope>IDENTIFICATION</scope>
    <source>
        <tissue evidence="3">Testes</tissue>
    </source>
</reference>
<proteinExistence type="predicted"/>
<evidence type="ECO:0000256" key="1">
    <source>
        <dbReference type="SAM" id="MobiDB-lite"/>
    </source>
</evidence>
<accession>A0ABM0MU71</accession>
<organism evidence="2 3">
    <name type="scientific">Saccoglossus kowalevskii</name>
    <name type="common">Acorn worm</name>
    <dbReference type="NCBI Taxonomy" id="10224"/>
    <lineage>
        <taxon>Eukaryota</taxon>
        <taxon>Metazoa</taxon>
        <taxon>Hemichordata</taxon>
        <taxon>Enteropneusta</taxon>
        <taxon>Harrimaniidae</taxon>
        <taxon>Saccoglossus</taxon>
    </lineage>
</organism>
<evidence type="ECO:0000313" key="3">
    <source>
        <dbReference type="RefSeq" id="XP_006823562.1"/>
    </source>
</evidence>
<dbReference type="PANTHER" id="PTHR34349:SF1">
    <property type="entry name" value="PROTEIN PHOSPHATASE 1 REGULATORY SUBUNIT 32"/>
    <property type="match status" value="1"/>
</dbReference>
<dbReference type="GeneID" id="100372546"/>
<keyword evidence="2" id="KW-1185">Reference proteome</keyword>
<dbReference type="Proteomes" id="UP000694865">
    <property type="component" value="Unplaced"/>
</dbReference>
<dbReference type="PANTHER" id="PTHR34349">
    <property type="entry name" value="PROTEIN PHOSPHATASE 1 REGULATORY SUBUNIT 32"/>
    <property type="match status" value="1"/>
</dbReference>
<sequence length="469" mass="52969">MGRLPWGRKNPHVCASYGPDTDLMKFYSTIYSTKYGKDPFTPRYGKHVGTGYQSNFRPGVYYTKRLDDLDNPAMGRIVADNYHSITTKHYQSSRDSDGTDPLPCNLHMPGSGFVRQVPITTPIVRDVHSVCVDTRDHGPGITASGVLPKHKPRLHHLRSKDPVELENVGHGPRFMSTETHERFQGMPHAKLHVNTQHKSVGNNEETGYTHAYNIEPITFHPASPHKNVRPGWMTDRPIGNRTIMKTDYQPSEYLRGNEKLPVVIDRSTRDTGFTREVAKPLYVNPIPGDAYTKLHDVPEAARARIQKGDPAEYLNLTHPNNHSSMAMKAFQGQQRPSPSECDRLAKTAIGLKESSGYSSNQDKEEAYGEDDPRRWLTHYDTRFWDMNPKGKARAGRTFGSVMEHLPNGFTRSTAVHTLGDDIDTTAQLRHLHPYVARSIKATDTFYDDHTHDTKKHPHPPLLTRSLTVA</sequence>
<protein>
    <submittedName>
        <fullName evidence="3">Protein phosphatase 1 regulatory subunit 32-like isoform X2</fullName>
    </submittedName>
</protein>
<dbReference type="InterPro" id="IPR031410">
    <property type="entry name" value="SAXO4"/>
</dbReference>
<dbReference type="Pfam" id="PF15691">
    <property type="entry name" value="PPP1R32"/>
    <property type="match status" value="1"/>
</dbReference>
<gene>
    <name evidence="3" type="primary">LOC100372546</name>
</gene>
<dbReference type="RefSeq" id="XP_006823562.1">
    <property type="nucleotide sequence ID" value="XM_006823499.1"/>
</dbReference>
<evidence type="ECO:0000313" key="2">
    <source>
        <dbReference type="Proteomes" id="UP000694865"/>
    </source>
</evidence>
<name>A0ABM0MU71_SACKO</name>